<accession>A0A5J9V533</accession>
<keyword evidence="2" id="KW-1185">Reference proteome</keyword>
<dbReference type="Proteomes" id="UP000324897">
    <property type="component" value="Chromosome 1"/>
</dbReference>
<protein>
    <submittedName>
        <fullName evidence="1">Uncharacterized protein</fullName>
    </submittedName>
</protein>
<feature type="non-terminal residue" evidence="1">
    <location>
        <position position="1"/>
    </location>
</feature>
<evidence type="ECO:0000313" key="1">
    <source>
        <dbReference type="EMBL" id="TVU31302.1"/>
    </source>
</evidence>
<gene>
    <name evidence="1" type="ORF">EJB05_22984</name>
</gene>
<reference evidence="1 2" key="1">
    <citation type="journal article" date="2019" name="Sci. Rep.">
        <title>A high-quality genome of Eragrostis curvula grass provides insights into Poaceae evolution and supports new strategies to enhance forage quality.</title>
        <authorList>
            <person name="Carballo J."/>
            <person name="Santos B.A.C.M."/>
            <person name="Zappacosta D."/>
            <person name="Garbus I."/>
            <person name="Selva J.P."/>
            <person name="Gallo C.A."/>
            <person name="Diaz A."/>
            <person name="Albertini E."/>
            <person name="Caccamo M."/>
            <person name="Echenique V."/>
        </authorList>
    </citation>
    <scope>NUCLEOTIDE SEQUENCE [LARGE SCALE GENOMIC DNA]</scope>
    <source>
        <strain evidence="2">cv. Victoria</strain>
        <tissue evidence="1">Leaf</tissue>
    </source>
</reference>
<dbReference type="AlphaFoldDB" id="A0A5J9V533"/>
<name>A0A5J9V533_9POAL</name>
<sequence>MKRLQGLHTSNEGKIGQKFPFLGLNYTESVIIATMDDGLDLYETAELYAARVQAEIVNLDVENIERLKTAILSQLRNGERAVRHQDGIGSSNAETWDRKT</sequence>
<proteinExistence type="predicted"/>
<comment type="caution">
    <text evidence="1">The sequence shown here is derived from an EMBL/GenBank/DDBJ whole genome shotgun (WGS) entry which is preliminary data.</text>
</comment>
<evidence type="ECO:0000313" key="2">
    <source>
        <dbReference type="Proteomes" id="UP000324897"/>
    </source>
</evidence>
<dbReference type="EMBL" id="RWGY01000011">
    <property type="protein sequence ID" value="TVU31302.1"/>
    <property type="molecule type" value="Genomic_DNA"/>
</dbReference>
<organism evidence="1 2">
    <name type="scientific">Eragrostis curvula</name>
    <name type="common">weeping love grass</name>
    <dbReference type="NCBI Taxonomy" id="38414"/>
    <lineage>
        <taxon>Eukaryota</taxon>
        <taxon>Viridiplantae</taxon>
        <taxon>Streptophyta</taxon>
        <taxon>Embryophyta</taxon>
        <taxon>Tracheophyta</taxon>
        <taxon>Spermatophyta</taxon>
        <taxon>Magnoliopsida</taxon>
        <taxon>Liliopsida</taxon>
        <taxon>Poales</taxon>
        <taxon>Poaceae</taxon>
        <taxon>PACMAD clade</taxon>
        <taxon>Chloridoideae</taxon>
        <taxon>Eragrostideae</taxon>
        <taxon>Eragrostidinae</taxon>
        <taxon>Eragrostis</taxon>
    </lineage>
</organism>
<dbReference type="Gramene" id="TVU31302">
    <property type="protein sequence ID" value="TVU31302"/>
    <property type="gene ID" value="EJB05_22984"/>
</dbReference>